<dbReference type="Proteomes" id="UP000507470">
    <property type="component" value="Unassembled WGS sequence"/>
</dbReference>
<accession>A0A6J8AYB9</accession>
<dbReference type="PANTHER" id="PTHR14969:SF13">
    <property type="entry name" value="AT30094P"/>
    <property type="match status" value="1"/>
</dbReference>
<keyword evidence="4" id="KW-1185">Reference proteome</keyword>
<feature type="transmembrane region" description="Helical" evidence="1">
    <location>
        <begin position="68"/>
        <end position="88"/>
    </location>
</feature>
<feature type="domain" description="Phosphatidic acid phosphatase type 2/haloperoxidase" evidence="2">
    <location>
        <begin position="93"/>
        <end position="205"/>
    </location>
</feature>
<dbReference type="CDD" id="cd03391">
    <property type="entry name" value="PAP2_containing_2_like"/>
    <property type="match status" value="1"/>
</dbReference>
<dbReference type="InterPro" id="IPR000326">
    <property type="entry name" value="PAP2/HPO"/>
</dbReference>
<keyword evidence="1" id="KW-0472">Membrane</keyword>
<dbReference type="GO" id="GO:0042392">
    <property type="term" value="F:sphingosine-1-phosphate phosphatase activity"/>
    <property type="evidence" value="ECO:0007669"/>
    <property type="project" value="TreeGrafter"/>
</dbReference>
<reference evidence="3 4" key="1">
    <citation type="submission" date="2020-06" db="EMBL/GenBank/DDBJ databases">
        <authorList>
            <person name="Li R."/>
            <person name="Bekaert M."/>
        </authorList>
    </citation>
    <scope>NUCLEOTIDE SEQUENCE [LARGE SCALE GENOMIC DNA]</scope>
    <source>
        <strain evidence="4">wild</strain>
    </source>
</reference>
<feature type="transmembrane region" description="Helical" evidence="1">
    <location>
        <begin position="94"/>
        <end position="116"/>
    </location>
</feature>
<dbReference type="EMBL" id="CACVKT020001978">
    <property type="protein sequence ID" value="CAC5373965.1"/>
    <property type="molecule type" value="Genomic_DNA"/>
</dbReference>
<gene>
    <name evidence="3" type="ORF">MCOR_11540</name>
</gene>
<proteinExistence type="predicted"/>
<dbReference type="InterPro" id="IPR036938">
    <property type="entry name" value="PAP2/HPO_sf"/>
</dbReference>
<evidence type="ECO:0000313" key="4">
    <source>
        <dbReference type="Proteomes" id="UP000507470"/>
    </source>
</evidence>
<evidence type="ECO:0000256" key="1">
    <source>
        <dbReference type="SAM" id="Phobius"/>
    </source>
</evidence>
<keyword evidence="1" id="KW-0812">Transmembrane</keyword>
<keyword evidence="1" id="KW-1133">Transmembrane helix</keyword>
<dbReference type="Pfam" id="PF01569">
    <property type="entry name" value="PAP2"/>
    <property type="match status" value="1"/>
</dbReference>
<dbReference type="AlphaFoldDB" id="A0A6J8AYB9"/>
<dbReference type="EC" id="3.1.3.-" evidence="3"/>
<dbReference type="SUPFAM" id="SSF48317">
    <property type="entry name" value="Acid phosphatase/Vanadium-dependent haloperoxidase"/>
    <property type="match status" value="1"/>
</dbReference>
<name>A0A6J8AYB9_MYTCO</name>
<protein>
    <submittedName>
        <fullName evidence="3">PLPP6</fullName>
        <ecNumber evidence="3">3.1.3.-</ecNumber>
    </submittedName>
</protein>
<dbReference type="SMART" id="SM00014">
    <property type="entry name" value="acidPPc"/>
    <property type="match status" value="1"/>
</dbReference>
<dbReference type="PANTHER" id="PTHR14969">
    <property type="entry name" value="SPHINGOSINE-1-PHOSPHATE PHOSPHOHYDROLASE"/>
    <property type="match status" value="1"/>
</dbReference>
<organism evidence="3 4">
    <name type="scientific">Mytilus coruscus</name>
    <name type="common">Sea mussel</name>
    <dbReference type="NCBI Taxonomy" id="42192"/>
    <lineage>
        <taxon>Eukaryota</taxon>
        <taxon>Metazoa</taxon>
        <taxon>Spiralia</taxon>
        <taxon>Lophotrochozoa</taxon>
        <taxon>Mollusca</taxon>
        <taxon>Bivalvia</taxon>
        <taxon>Autobranchia</taxon>
        <taxon>Pteriomorphia</taxon>
        <taxon>Mytilida</taxon>
        <taxon>Mytiloidea</taxon>
        <taxon>Mytilidae</taxon>
        <taxon>Mytilinae</taxon>
        <taxon>Mytilus</taxon>
    </lineage>
</organism>
<dbReference type="OrthoDB" id="10266771at2759"/>
<evidence type="ECO:0000313" key="3">
    <source>
        <dbReference type="EMBL" id="CAC5373965.1"/>
    </source>
</evidence>
<dbReference type="Gene3D" id="1.20.144.10">
    <property type="entry name" value="Phosphatidic acid phosphatase type 2/haloperoxidase"/>
    <property type="match status" value="1"/>
</dbReference>
<evidence type="ECO:0000259" key="2">
    <source>
        <dbReference type="SMART" id="SM00014"/>
    </source>
</evidence>
<keyword evidence="3" id="KW-0378">Hydrolase</keyword>
<sequence>MSAIQRRKRRGNASRREVNPEEKLKKAIDSFMKTVTTLDDELTQHCGLCADANRPLGNLRPLMKALEISCHGIPWIFGTIAVLVTTHIPEHFEIAVNLLIVLLGDLVIVALIKILFQRQRPQHNKNDMFATVSIDHYAFPSGHATRAAMLAYFFAEKVFADAATKGVISLWAMFVCMSRVLLGRHHVLDVLFGIIIGICEYKVLALYWLPQQLCLSILEPFFGHFHL</sequence>
<feature type="transmembrane region" description="Helical" evidence="1">
    <location>
        <begin position="187"/>
        <end position="209"/>
    </location>
</feature>